<feature type="domain" description="UvrD-like helicase C-terminal" evidence="16">
    <location>
        <begin position="525"/>
        <end position="815"/>
    </location>
</feature>
<evidence type="ECO:0000256" key="8">
    <source>
        <dbReference type="ARBA" id="ARBA00023125"/>
    </source>
</evidence>
<proteinExistence type="inferred from homology"/>
<dbReference type="InterPro" id="IPR011335">
    <property type="entry name" value="Restrct_endonuc-II-like"/>
</dbReference>
<dbReference type="InterPro" id="IPR014016">
    <property type="entry name" value="UvrD-like_ATP-bd"/>
</dbReference>
<dbReference type="SUPFAM" id="SSF52980">
    <property type="entry name" value="Restriction endonuclease-like"/>
    <property type="match status" value="1"/>
</dbReference>
<dbReference type="InterPro" id="IPR014017">
    <property type="entry name" value="DNA_helicase_UvrD-like_C"/>
</dbReference>
<evidence type="ECO:0000313" key="17">
    <source>
        <dbReference type="EMBL" id="MBA2874846.1"/>
    </source>
</evidence>
<dbReference type="Gene3D" id="3.90.320.10">
    <property type="match status" value="1"/>
</dbReference>
<evidence type="ECO:0000259" key="15">
    <source>
        <dbReference type="PROSITE" id="PS51198"/>
    </source>
</evidence>
<comment type="similarity">
    <text evidence="13">Belongs to the helicase family. AddA subfamily.</text>
</comment>
<dbReference type="PROSITE" id="PS51217">
    <property type="entry name" value="UVRD_HELICASE_CTER"/>
    <property type="match status" value="1"/>
</dbReference>
<dbReference type="GO" id="GO:0008408">
    <property type="term" value="F:3'-5' exonuclease activity"/>
    <property type="evidence" value="ECO:0007669"/>
    <property type="project" value="UniProtKB-UniRule"/>
</dbReference>
<evidence type="ECO:0000256" key="11">
    <source>
        <dbReference type="ARBA" id="ARBA00034617"/>
    </source>
</evidence>
<keyword evidence="18" id="KW-1185">Reference proteome</keyword>
<name>A0A7V9Z6G4_9BACL</name>
<keyword evidence="1 13" id="KW-0540">Nuclease</keyword>
<evidence type="ECO:0000256" key="9">
    <source>
        <dbReference type="ARBA" id="ARBA00023204"/>
    </source>
</evidence>
<dbReference type="FunFam" id="3.40.50.300:FF:001196">
    <property type="entry name" value="ATP-dependent helicase/nuclease subunit A"/>
    <property type="match status" value="1"/>
</dbReference>
<dbReference type="InterPro" id="IPR000212">
    <property type="entry name" value="DNA_helicase_UvrD/REP"/>
</dbReference>
<evidence type="ECO:0000256" key="12">
    <source>
        <dbReference type="ARBA" id="ARBA00048988"/>
    </source>
</evidence>
<evidence type="ECO:0000256" key="1">
    <source>
        <dbReference type="ARBA" id="ARBA00022722"/>
    </source>
</evidence>
<dbReference type="InterPro" id="IPR011604">
    <property type="entry name" value="PDDEXK-like_dom_sf"/>
</dbReference>
<accession>A0A7V9Z6G4</accession>
<comment type="subunit">
    <text evidence="13">Heterodimer of AddA and AddB/RexB.</text>
</comment>
<dbReference type="GO" id="GO:0043138">
    <property type="term" value="F:3'-5' DNA helicase activity"/>
    <property type="evidence" value="ECO:0007669"/>
    <property type="project" value="UniProtKB-UniRule"/>
</dbReference>
<evidence type="ECO:0000256" key="10">
    <source>
        <dbReference type="ARBA" id="ARBA00023235"/>
    </source>
</evidence>
<protein>
    <recommendedName>
        <fullName evidence="13">ATP-dependent helicase/nuclease subunit A</fullName>
        <ecNumber evidence="13">3.1.-.-</ecNumber>
        <ecNumber evidence="13">5.6.2.4</ecNumber>
    </recommendedName>
    <alternativeName>
        <fullName evidence="13">ATP-dependent helicase/nuclease AddA</fullName>
    </alternativeName>
    <alternativeName>
        <fullName evidence="13">DNA 3'-5' helicase AddA</fullName>
    </alternativeName>
</protein>
<dbReference type="PROSITE" id="PS51198">
    <property type="entry name" value="UVRD_HELICASE_ATP_BIND"/>
    <property type="match status" value="1"/>
</dbReference>
<keyword evidence="8 13" id="KW-0238">DNA-binding</keyword>
<evidence type="ECO:0000313" key="18">
    <source>
        <dbReference type="Proteomes" id="UP000523087"/>
    </source>
</evidence>
<keyword evidence="3 13" id="KW-0227">DNA damage</keyword>
<dbReference type="EMBL" id="JACDUT010000004">
    <property type="protein sequence ID" value="MBA2874846.1"/>
    <property type="molecule type" value="Genomic_DNA"/>
</dbReference>
<dbReference type="InterPro" id="IPR038726">
    <property type="entry name" value="PDDEXK_AddAB-type"/>
</dbReference>
<dbReference type="InterPro" id="IPR014152">
    <property type="entry name" value="AddA"/>
</dbReference>
<evidence type="ECO:0000259" key="16">
    <source>
        <dbReference type="PROSITE" id="PS51217"/>
    </source>
</evidence>
<sequence length="1250" mass="144933">MNRQIRPKPEGSQWTDEQWKAIVEDGRHILVAAAAGSGKTAVLVERIIEKIVAEDDPIDVDRLLVVTFTNASAAEMKTRIAEAIEREIEKHPSSLHLRRQLSLLNRASISTIHAFCLDVIRKYYYLIDIDPVFRIADDTEVELLKDEVMEELLEEQYGKEENEQFFQVVDRYTGDRSDEDLQEMILTIYEFSRSHPDPFRWLDRLVDMYDIGTEMKLEQLPYIAHLQRYIDMELAAVKRLLTRALEVAQLPGGPLPRVENFRDDLQIIARLEEAKARSWNELYEQMHAFSFSRAKPCRGDEYKQELIDEAAALREQAKKKLENIRDDIFSLRPDTWLRHICEMKPIVETVVQLVKQFTERFQQAKRERGLVDFSDLEHYCLQILRHPDSTEEQLIPSEAALDYRAQFAEVLIDEYQDVNMVQEAILQLVTKGNEQFGNLFMVGDVKQSIYRFRLAEPFLFLSKYKRFTADGETAGMKIDLSRNFRSRAGILDGTNFIFKQIMGETVGEIVYDEEAELKLGASDYPESEHVATELIIIDRNSGGIEEAETEEEGFNRNELAAAQLEARMMANKIKELIAGSFEVYDRKAKRMRRVMYRDIVILLRSMSSAPQMIEEFRAQGIPVYADLSSGYFQATEVSVMLSLLKIIDNPYQDIPLAAVLRSPIVGLNENELALIRLHERKGTYYEALLSFINKAADNEEEKALQKTLRQFYEHLQQWRTRARQGSLADLIWQLYRDTHFYDFVGGMPGGKQRQANLRALYDRARQYEATSFRGLFRFLRFIERMQNRGDDLGAARALGEQEDVVRLMTIHSSKGLEFPIVFVAGLARSFNMQDVNKPYLLDKELGFATRFVDPKLRISYPTLPQIALKKKLRLDLLAEEMRILYVALTRAKEKLYLVAVVKNAEKEMAKWKNDITAEQWLLSDDVRASASCYLDWIGRALIRHRDAQHLWEHSFVVSEEIKNHPSKWNIEIVGAEQLYEIDVAKEQIDAEIMRAIQNMKPVSQTSDYKQQVNRQLTWEYEYKQETIVRAKQTVSELKRQRDIFAEHADRTLLRSLSNPIFERPRFMQAKKLTPAERGTAMHMVMQHVDVTQPITEETIREQVAKMVHIELLTHEQANAIDVSSVVAFFTTDVGKRLCQARNIYREVPFSLAMSAQDVYGQSYASEDGYVLVQGVIDCLFEDDDGLVLIDFKTDTVTGRFQGGWEEAKQVMKSRYEAQVNLYRRAVEQIWKTNVHECYLYVFDGSHLLPM</sequence>
<keyword evidence="4 13" id="KW-0378">Hydrolase</keyword>
<evidence type="ECO:0000256" key="14">
    <source>
        <dbReference type="PROSITE-ProRule" id="PRU00560"/>
    </source>
</evidence>
<dbReference type="Pfam" id="PF13361">
    <property type="entry name" value="UvrD_C"/>
    <property type="match status" value="1"/>
</dbReference>
<evidence type="ECO:0000256" key="7">
    <source>
        <dbReference type="ARBA" id="ARBA00022840"/>
    </source>
</evidence>
<dbReference type="AlphaFoldDB" id="A0A7V9Z6G4"/>
<dbReference type="GO" id="GO:0033202">
    <property type="term" value="C:DNA helicase complex"/>
    <property type="evidence" value="ECO:0007669"/>
    <property type="project" value="TreeGrafter"/>
</dbReference>
<feature type="domain" description="UvrD-like helicase ATP-binding" evidence="15">
    <location>
        <begin position="12"/>
        <end position="487"/>
    </location>
</feature>
<dbReference type="FunFam" id="3.40.50.300:FF:001187">
    <property type="entry name" value="ATP-dependent helicase/nuclease subunit A"/>
    <property type="match status" value="1"/>
</dbReference>
<keyword evidence="10 13" id="KW-0413">Isomerase</keyword>
<dbReference type="RefSeq" id="WP_181555707.1">
    <property type="nucleotide sequence ID" value="NZ_JACDUT010000004.1"/>
</dbReference>
<dbReference type="Gene3D" id="1.10.274.50">
    <property type="match status" value="1"/>
</dbReference>
<comment type="caution">
    <text evidence="17">The sequence shown here is derived from an EMBL/GenBank/DDBJ whole genome shotgun (WGS) entry which is preliminary data.</text>
</comment>
<keyword evidence="2 13" id="KW-0547">Nucleotide-binding</keyword>
<dbReference type="GO" id="GO:0005829">
    <property type="term" value="C:cytosol"/>
    <property type="evidence" value="ECO:0007669"/>
    <property type="project" value="TreeGrafter"/>
</dbReference>
<gene>
    <name evidence="13" type="primary">addA</name>
    <name evidence="17" type="ORF">HNR31_001617</name>
</gene>
<dbReference type="EC" id="5.6.2.4" evidence="13"/>
<keyword evidence="9 13" id="KW-0234">DNA repair</keyword>
<dbReference type="NCBIfam" id="TIGR02785">
    <property type="entry name" value="addA_Gpos"/>
    <property type="match status" value="1"/>
</dbReference>
<dbReference type="FunFam" id="3.40.50.300:FF:001236">
    <property type="entry name" value="ATP-dependent helicase/nuclease subunit A"/>
    <property type="match status" value="1"/>
</dbReference>
<dbReference type="PANTHER" id="PTHR11070:SF48">
    <property type="entry name" value="ATP-DEPENDENT HELICASE_NUCLEASE SUBUNIT A"/>
    <property type="match status" value="1"/>
</dbReference>
<dbReference type="GO" id="GO:0000724">
    <property type="term" value="P:double-strand break repair via homologous recombination"/>
    <property type="evidence" value="ECO:0007669"/>
    <property type="project" value="UniProtKB-UniRule"/>
</dbReference>
<keyword evidence="5 13" id="KW-0347">Helicase</keyword>
<comment type="cofactor">
    <cofactor evidence="13">
        <name>Mg(2+)</name>
        <dbReference type="ChEBI" id="CHEBI:18420"/>
    </cofactor>
</comment>
<dbReference type="Gene3D" id="3.40.50.300">
    <property type="entry name" value="P-loop containing nucleotide triphosphate hydrolases"/>
    <property type="match status" value="4"/>
</dbReference>
<evidence type="ECO:0000256" key="3">
    <source>
        <dbReference type="ARBA" id="ARBA00022763"/>
    </source>
</evidence>
<organism evidence="17 18">
    <name type="scientific">Thermaerobacillus caldiproteolyticus</name>
    <dbReference type="NCBI Taxonomy" id="247480"/>
    <lineage>
        <taxon>Bacteria</taxon>
        <taxon>Bacillati</taxon>
        <taxon>Bacillota</taxon>
        <taxon>Bacilli</taxon>
        <taxon>Bacillales</taxon>
        <taxon>Anoxybacillaceae</taxon>
        <taxon>Thermaerobacillus</taxon>
    </lineage>
</organism>
<dbReference type="Pfam" id="PF12705">
    <property type="entry name" value="PDDEXK_1"/>
    <property type="match status" value="1"/>
</dbReference>
<dbReference type="SUPFAM" id="SSF52540">
    <property type="entry name" value="P-loop containing nucleoside triphosphate hydrolases"/>
    <property type="match status" value="1"/>
</dbReference>
<evidence type="ECO:0000256" key="2">
    <source>
        <dbReference type="ARBA" id="ARBA00022741"/>
    </source>
</evidence>
<dbReference type="GO" id="GO:0005524">
    <property type="term" value="F:ATP binding"/>
    <property type="evidence" value="ECO:0007669"/>
    <property type="project" value="UniProtKB-UniRule"/>
</dbReference>
<dbReference type="InterPro" id="IPR027417">
    <property type="entry name" value="P-loop_NTPase"/>
</dbReference>
<keyword evidence="6 13" id="KW-0269">Exonuclease</keyword>
<evidence type="ECO:0000256" key="13">
    <source>
        <dbReference type="HAMAP-Rule" id="MF_01451"/>
    </source>
</evidence>
<comment type="catalytic activity">
    <reaction evidence="12 13">
        <text>ATP + H2O = ADP + phosphate + H(+)</text>
        <dbReference type="Rhea" id="RHEA:13065"/>
        <dbReference type="ChEBI" id="CHEBI:15377"/>
        <dbReference type="ChEBI" id="CHEBI:15378"/>
        <dbReference type="ChEBI" id="CHEBI:30616"/>
        <dbReference type="ChEBI" id="CHEBI:43474"/>
        <dbReference type="ChEBI" id="CHEBI:456216"/>
        <dbReference type="EC" id="5.6.2.4"/>
    </reaction>
</comment>
<dbReference type="Pfam" id="PF00580">
    <property type="entry name" value="UvrD-helicase"/>
    <property type="match status" value="1"/>
</dbReference>
<comment type="catalytic activity">
    <reaction evidence="11 13">
        <text>Couples ATP hydrolysis with the unwinding of duplex DNA by translocating in the 3'-5' direction.</text>
        <dbReference type="EC" id="5.6.2.4"/>
    </reaction>
</comment>
<evidence type="ECO:0000256" key="4">
    <source>
        <dbReference type="ARBA" id="ARBA00022801"/>
    </source>
</evidence>
<dbReference type="HAMAP" id="MF_01451">
    <property type="entry name" value="AddA"/>
    <property type="match status" value="1"/>
</dbReference>
<evidence type="ECO:0000256" key="5">
    <source>
        <dbReference type="ARBA" id="ARBA00022806"/>
    </source>
</evidence>
<feature type="binding site" evidence="14">
    <location>
        <begin position="33"/>
        <end position="40"/>
    </location>
    <ligand>
        <name>ATP</name>
        <dbReference type="ChEBI" id="CHEBI:30616"/>
    </ligand>
</feature>
<keyword evidence="7 13" id="KW-0067">ATP-binding</keyword>
<comment type="function">
    <text evidence="13">The heterodimer acts as both an ATP-dependent DNA helicase and an ATP-dependent, dual-direction single-stranded exonuclease. Recognizes the chi site generating a DNA molecule suitable for the initiation of homologous recombination. The AddA nuclease domain is required for chi fragment generation; this subunit has the helicase and 3' -&gt; 5' nuclease activities.</text>
</comment>
<evidence type="ECO:0000256" key="6">
    <source>
        <dbReference type="ARBA" id="ARBA00022839"/>
    </source>
</evidence>
<dbReference type="GO" id="GO:0003690">
    <property type="term" value="F:double-stranded DNA binding"/>
    <property type="evidence" value="ECO:0007669"/>
    <property type="project" value="UniProtKB-UniRule"/>
</dbReference>
<dbReference type="Proteomes" id="UP000523087">
    <property type="component" value="Unassembled WGS sequence"/>
</dbReference>
<reference evidence="17 18" key="1">
    <citation type="submission" date="2020-07" db="EMBL/GenBank/DDBJ databases">
        <title>Genomic Encyclopedia of Type Strains, Phase IV (KMG-IV): sequencing the most valuable type-strain genomes for metagenomic binning, comparative biology and taxonomic classification.</title>
        <authorList>
            <person name="Goeker M."/>
        </authorList>
    </citation>
    <scope>NUCLEOTIDE SEQUENCE [LARGE SCALE GENOMIC DNA]</scope>
    <source>
        <strain evidence="17 18">DSM 15730</strain>
    </source>
</reference>
<dbReference type="PANTHER" id="PTHR11070">
    <property type="entry name" value="UVRD / RECB / PCRA DNA HELICASE FAMILY MEMBER"/>
    <property type="match status" value="1"/>
</dbReference>
<dbReference type="EC" id="3.1.-.-" evidence="13"/>